<feature type="region of interest" description="Disordered" evidence="2">
    <location>
        <begin position="154"/>
        <end position="178"/>
    </location>
</feature>
<evidence type="ECO:0000313" key="4">
    <source>
        <dbReference type="EMBL" id="KAK8235332.1"/>
    </source>
</evidence>
<keyword evidence="5" id="KW-1185">Reference proteome</keyword>
<feature type="compositionally biased region" description="Polar residues" evidence="2">
    <location>
        <begin position="108"/>
        <end position="118"/>
    </location>
</feature>
<name>A0ABR1YPG3_9PEZI</name>
<keyword evidence="1" id="KW-0479">Metal-binding</keyword>
<dbReference type="SUPFAM" id="SSF57667">
    <property type="entry name" value="beta-beta-alpha zinc fingers"/>
    <property type="match status" value="1"/>
</dbReference>
<feature type="region of interest" description="Disordered" evidence="2">
    <location>
        <begin position="99"/>
        <end position="118"/>
    </location>
</feature>
<dbReference type="SMART" id="SM00355">
    <property type="entry name" value="ZnF_C2H2"/>
    <property type="match status" value="2"/>
</dbReference>
<dbReference type="Proteomes" id="UP001492380">
    <property type="component" value="Unassembled WGS sequence"/>
</dbReference>
<dbReference type="Pfam" id="PF00096">
    <property type="entry name" value="zf-C2H2"/>
    <property type="match status" value="1"/>
</dbReference>
<dbReference type="InterPro" id="IPR013087">
    <property type="entry name" value="Znf_C2H2_type"/>
</dbReference>
<keyword evidence="1" id="KW-0862">Zinc</keyword>
<reference evidence="4 5" key="1">
    <citation type="submission" date="2024-04" db="EMBL/GenBank/DDBJ databases">
        <title>Phyllosticta paracitricarpa is synonymous to the EU quarantine fungus P. citricarpa based on phylogenomic analyses.</title>
        <authorList>
            <consortium name="Lawrence Berkeley National Laboratory"/>
            <person name="Van Ingen-Buijs V.A."/>
            <person name="Van Westerhoven A.C."/>
            <person name="Haridas S."/>
            <person name="Skiadas P."/>
            <person name="Martin F."/>
            <person name="Groenewald J.Z."/>
            <person name="Crous P.W."/>
            <person name="Seidl M.F."/>
        </authorList>
    </citation>
    <scope>NUCLEOTIDE SEQUENCE [LARGE SCALE GENOMIC DNA]</scope>
    <source>
        <strain evidence="4 5">CBS 123374</strain>
    </source>
</reference>
<feature type="compositionally biased region" description="Polar residues" evidence="2">
    <location>
        <begin position="57"/>
        <end position="72"/>
    </location>
</feature>
<evidence type="ECO:0000313" key="5">
    <source>
        <dbReference type="Proteomes" id="UP001492380"/>
    </source>
</evidence>
<accession>A0ABR1YPG3</accession>
<proteinExistence type="predicted"/>
<sequence length="267" mass="29301">MAPERLKVPEEADGPNNEARMHENGNLKPANIPIDPQLEHWTGGMPDGSASAEIEAFQQNVGPDNVSTGRSTNPEEHDPYASRPSVPSAAAAVDLNASLRRSPRNHNRSLVTQNSLQQDTIEDDFGHVANTANTTTTSDINNRNEVTANTTNTVAAHPRTNSRAQSGNRRKRKGPRVSCPYDGCSTTCVDKGTLTRHISNKHTRTQTFRCTFPGCPKSFYRHDHLLDHMGRRGPHKHALVTAAEKPEGQDEAANKAEEQEKDEGECE</sequence>
<feature type="region of interest" description="Disordered" evidence="2">
    <location>
        <begin position="1"/>
        <end position="88"/>
    </location>
</feature>
<feature type="compositionally biased region" description="Basic and acidic residues" evidence="2">
    <location>
        <begin position="244"/>
        <end position="258"/>
    </location>
</feature>
<gene>
    <name evidence="4" type="ORF">HDK90DRAFT_551812</name>
</gene>
<evidence type="ECO:0000259" key="3">
    <source>
        <dbReference type="PROSITE" id="PS50157"/>
    </source>
</evidence>
<dbReference type="EMBL" id="JBBWRZ010000005">
    <property type="protein sequence ID" value="KAK8235332.1"/>
    <property type="molecule type" value="Genomic_DNA"/>
</dbReference>
<feature type="region of interest" description="Disordered" evidence="2">
    <location>
        <begin position="240"/>
        <end position="267"/>
    </location>
</feature>
<protein>
    <recommendedName>
        <fullName evidence="3">C2H2-type domain-containing protein</fullName>
    </recommendedName>
</protein>
<keyword evidence="1" id="KW-0863">Zinc-finger</keyword>
<dbReference type="InterPro" id="IPR036236">
    <property type="entry name" value="Znf_C2H2_sf"/>
</dbReference>
<evidence type="ECO:0000256" key="2">
    <source>
        <dbReference type="SAM" id="MobiDB-lite"/>
    </source>
</evidence>
<feature type="compositionally biased region" description="Basic and acidic residues" evidence="2">
    <location>
        <begin position="1"/>
        <end position="10"/>
    </location>
</feature>
<organism evidence="4 5">
    <name type="scientific">Phyllosticta capitalensis</name>
    <dbReference type="NCBI Taxonomy" id="121624"/>
    <lineage>
        <taxon>Eukaryota</taxon>
        <taxon>Fungi</taxon>
        <taxon>Dikarya</taxon>
        <taxon>Ascomycota</taxon>
        <taxon>Pezizomycotina</taxon>
        <taxon>Dothideomycetes</taxon>
        <taxon>Dothideomycetes incertae sedis</taxon>
        <taxon>Botryosphaeriales</taxon>
        <taxon>Phyllostictaceae</taxon>
        <taxon>Phyllosticta</taxon>
    </lineage>
</organism>
<feature type="domain" description="C2H2-type" evidence="3">
    <location>
        <begin position="208"/>
        <end position="246"/>
    </location>
</feature>
<dbReference type="Gene3D" id="3.30.160.60">
    <property type="entry name" value="Classic Zinc Finger"/>
    <property type="match status" value="1"/>
</dbReference>
<comment type="caution">
    <text evidence="4">The sequence shown here is derived from an EMBL/GenBank/DDBJ whole genome shotgun (WGS) entry which is preliminary data.</text>
</comment>
<evidence type="ECO:0000256" key="1">
    <source>
        <dbReference type="PROSITE-ProRule" id="PRU00042"/>
    </source>
</evidence>
<dbReference type="PROSITE" id="PS50157">
    <property type="entry name" value="ZINC_FINGER_C2H2_2"/>
    <property type="match status" value="1"/>
</dbReference>